<organism evidence="2 4">
    <name type="scientific">Adineta steineri</name>
    <dbReference type="NCBI Taxonomy" id="433720"/>
    <lineage>
        <taxon>Eukaryota</taxon>
        <taxon>Metazoa</taxon>
        <taxon>Spiralia</taxon>
        <taxon>Gnathifera</taxon>
        <taxon>Rotifera</taxon>
        <taxon>Eurotatoria</taxon>
        <taxon>Bdelloidea</taxon>
        <taxon>Adinetida</taxon>
        <taxon>Adinetidae</taxon>
        <taxon>Adineta</taxon>
    </lineage>
</organism>
<evidence type="ECO:0000313" key="4">
    <source>
        <dbReference type="Proteomes" id="UP000663877"/>
    </source>
</evidence>
<dbReference type="Proteomes" id="UP000663877">
    <property type="component" value="Unassembled WGS sequence"/>
</dbReference>
<dbReference type="AlphaFoldDB" id="A0A813U890"/>
<evidence type="ECO:0000313" key="2">
    <source>
        <dbReference type="EMBL" id="CAF0819752.1"/>
    </source>
</evidence>
<sequence>MTEITVDNLNNNSEINSRNLSLYPREIIFTDKQRDAIVCIEGPFSTCTSHIFDCEHVVLVGAGIGTPSTSNSQSRYLDIHLYCTSIRSNEQFKLENLQLRTPTHVG</sequence>
<proteinExistence type="predicted"/>
<evidence type="ECO:0000313" key="3">
    <source>
        <dbReference type="Proteomes" id="UP000663832"/>
    </source>
</evidence>
<reference evidence="2" key="1">
    <citation type="submission" date="2021-02" db="EMBL/GenBank/DDBJ databases">
        <authorList>
            <person name="Nowell W R."/>
        </authorList>
    </citation>
    <scope>NUCLEOTIDE SEQUENCE</scope>
</reference>
<dbReference type="OrthoDB" id="436496at2759"/>
<dbReference type="EMBL" id="CAJNOI010000017">
    <property type="protein sequence ID" value="CAF0819752.1"/>
    <property type="molecule type" value="Genomic_DNA"/>
</dbReference>
<keyword evidence="3" id="KW-1185">Reference proteome</keyword>
<name>A0A813U890_9BILA</name>
<evidence type="ECO:0000313" key="1">
    <source>
        <dbReference type="EMBL" id="CAF0809873.1"/>
    </source>
</evidence>
<dbReference type="EMBL" id="CAJNOM010000018">
    <property type="protein sequence ID" value="CAF0809873.1"/>
    <property type="molecule type" value="Genomic_DNA"/>
</dbReference>
<accession>A0A813U890</accession>
<gene>
    <name evidence="2" type="ORF">BJG266_LOCUS6194</name>
    <name evidence="1" type="ORF">QVE165_LOCUS4677</name>
</gene>
<comment type="caution">
    <text evidence="2">The sequence shown here is derived from an EMBL/GenBank/DDBJ whole genome shotgun (WGS) entry which is preliminary data.</text>
</comment>
<protein>
    <submittedName>
        <fullName evidence="2">Uncharacterized protein</fullName>
    </submittedName>
</protein>
<dbReference type="Proteomes" id="UP000663832">
    <property type="component" value="Unassembled WGS sequence"/>
</dbReference>